<dbReference type="Proteomes" id="UP000237105">
    <property type="component" value="Unassembled WGS sequence"/>
</dbReference>
<evidence type="ECO:0000313" key="1">
    <source>
        <dbReference type="EMBL" id="PON79467.1"/>
    </source>
</evidence>
<dbReference type="CDD" id="cd09272">
    <property type="entry name" value="RNase_HI_RT_Ty1"/>
    <property type="match status" value="1"/>
</dbReference>
<evidence type="ECO:0000313" key="2">
    <source>
        <dbReference type="Proteomes" id="UP000237105"/>
    </source>
</evidence>
<name>A0A2P5E1T4_PARAD</name>
<comment type="caution">
    <text evidence="1">The sequence shown here is derived from an EMBL/GenBank/DDBJ whole genome shotgun (WGS) entry which is preliminary data.</text>
</comment>
<sequence length="132" mass="14943">MASLIAELMWLTYLLKDIHVTPCHPPLLLCDNISAFRMPANPVFHARTKLFELDYHFVREKVSIGLIRPRFLPPNHQLADVFTKPLAKDSFCSFLFKLGVHPIPLASLRGPDKAHDAQDAQVHTIRSSSPCM</sequence>
<reference evidence="2" key="1">
    <citation type="submission" date="2016-06" db="EMBL/GenBank/DDBJ databases">
        <title>Parallel loss of symbiosis genes in relatives of nitrogen-fixing non-legume Parasponia.</title>
        <authorList>
            <person name="Van Velzen R."/>
            <person name="Holmer R."/>
            <person name="Bu F."/>
            <person name="Rutten L."/>
            <person name="Van Zeijl A."/>
            <person name="Liu W."/>
            <person name="Santuari L."/>
            <person name="Cao Q."/>
            <person name="Sharma T."/>
            <person name="Shen D."/>
            <person name="Roswanjaya Y."/>
            <person name="Wardhani T."/>
            <person name="Kalhor M.S."/>
            <person name="Jansen J."/>
            <person name="Van den Hoogen J."/>
            <person name="Gungor B."/>
            <person name="Hartog M."/>
            <person name="Hontelez J."/>
            <person name="Verver J."/>
            <person name="Yang W.-C."/>
            <person name="Schijlen E."/>
            <person name="Repin R."/>
            <person name="Schilthuizen M."/>
            <person name="Schranz E."/>
            <person name="Heidstra R."/>
            <person name="Miyata K."/>
            <person name="Fedorova E."/>
            <person name="Kohlen W."/>
            <person name="Bisseling T."/>
            <person name="Smit S."/>
            <person name="Geurts R."/>
        </authorList>
    </citation>
    <scope>NUCLEOTIDE SEQUENCE [LARGE SCALE GENOMIC DNA]</scope>
    <source>
        <strain evidence="2">cv. WU1-14</strain>
    </source>
</reference>
<keyword evidence="2" id="KW-1185">Reference proteome</keyword>
<dbReference type="EMBL" id="JXTB01000004">
    <property type="protein sequence ID" value="PON79467.1"/>
    <property type="molecule type" value="Genomic_DNA"/>
</dbReference>
<protein>
    <submittedName>
        <fullName evidence="1">Uncharacterized protein</fullName>
    </submittedName>
</protein>
<organism evidence="1 2">
    <name type="scientific">Parasponia andersonii</name>
    <name type="common">Sponia andersonii</name>
    <dbReference type="NCBI Taxonomy" id="3476"/>
    <lineage>
        <taxon>Eukaryota</taxon>
        <taxon>Viridiplantae</taxon>
        <taxon>Streptophyta</taxon>
        <taxon>Embryophyta</taxon>
        <taxon>Tracheophyta</taxon>
        <taxon>Spermatophyta</taxon>
        <taxon>Magnoliopsida</taxon>
        <taxon>eudicotyledons</taxon>
        <taxon>Gunneridae</taxon>
        <taxon>Pentapetalae</taxon>
        <taxon>rosids</taxon>
        <taxon>fabids</taxon>
        <taxon>Rosales</taxon>
        <taxon>Cannabaceae</taxon>
        <taxon>Parasponia</taxon>
    </lineage>
</organism>
<dbReference type="AlphaFoldDB" id="A0A2P5E1T4"/>
<dbReference type="STRING" id="3476.A0A2P5E1T4"/>
<proteinExistence type="predicted"/>
<gene>
    <name evidence="1" type="ORF">PanWU01x14_012020</name>
</gene>
<dbReference type="OrthoDB" id="1742686at2759"/>
<accession>A0A2P5E1T4</accession>